<evidence type="ECO:0000259" key="7">
    <source>
        <dbReference type="Pfam" id="PF00408"/>
    </source>
</evidence>
<feature type="domain" description="Alpha-D-phosphohexomutase alpha/beta/alpha" evidence="9">
    <location>
        <begin position="178"/>
        <end position="264"/>
    </location>
</feature>
<dbReference type="Proteomes" id="UP000034273">
    <property type="component" value="Unassembled WGS sequence"/>
</dbReference>
<dbReference type="Pfam" id="PF00408">
    <property type="entry name" value="PGM_PMM_IV"/>
    <property type="match status" value="1"/>
</dbReference>
<comment type="similarity">
    <text evidence="2">Belongs to the phosphohexose mutase family.</text>
</comment>
<evidence type="ECO:0000256" key="1">
    <source>
        <dbReference type="ARBA" id="ARBA00001946"/>
    </source>
</evidence>
<dbReference type="InterPro" id="IPR005843">
    <property type="entry name" value="A-D-PHexomutase_C"/>
</dbReference>
<feature type="domain" description="Alpha-D-phosphohexomutase C-terminal" evidence="7">
    <location>
        <begin position="384"/>
        <end position="456"/>
    </location>
</feature>
<dbReference type="Pfam" id="PF02878">
    <property type="entry name" value="PGM_PMM_I"/>
    <property type="match status" value="1"/>
</dbReference>
<evidence type="ECO:0000256" key="4">
    <source>
        <dbReference type="ARBA" id="ARBA00022723"/>
    </source>
</evidence>
<keyword evidence="5" id="KW-0460">Magnesium</keyword>
<protein>
    <submittedName>
        <fullName evidence="11">Phosphomannomutase</fullName>
    </submittedName>
</protein>
<comment type="cofactor">
    <cofactor evidence="1">
        <name>Mg(2+)</name>
        <dbReference type="ChEBI" id="CHEBI:18420"/>
    </cofactor>
</comment>
<dbReference type="InterPro" id="IPR005846">
    <property type="entry name" value="A-D-PHexomutase_a/b/a-III"/>
</dbReference>
<dbReference type="EMBL" id="LCQW01000021">
    <property type="protein sequence ID" value="KKW23505.1"/>
    <property type="molecule type" value="Genomic_DNA"/>
</dbReference>
<keyword evidence="6" id="KW-0413">Isomerase</keyword>
<keyword evidence="4" id="KW-0479">Metal-binding</keyword>
<evidence type="ECO:0000256" key="3">
    <source>
        <dbReference type="ARBA" id="ARBA00022553"/>
    </source>
</evidence>
<evidence type="ECO:0000256" key="6">
    <source>
        <dbReference type="ARBA" id="ARBA00023235"/>
    </source>
</evidence>
<dbReference type="SUPFAM" id="SSF53738">
    <property type="entry name" value="Phosphoglucomutase, first 3 domains"/>
    <property type="match status" value="3"/>
</dbReference>
<dbReference type="InterPro" id="IPR005845">
    <property type="entry name" value="A-D-PHexomutase_a/b/a-II"/>
</dbReference>
<accession>A0A0G1WY37</accession>
<reference evidence="11 12" key="1">
    <citation type="journal article" date="2015" name="Nature">
        <title>rRNA introns, odd ribosomes, and small enigmatic genomes across a large radiation of phyla.</title>
        <authorList>
            <person name="Brown C.T."/>
            <person name="Hug L.A."/>
            <person name="Thomas B.C."/>
            <person name="Sharon I."/>
            <person name="Castelle C.J."/>
            <person name="Singh A."/>
            <person name="Wilkins M.J."/>
            <person name="Williams K.H."/>
            <person name="Banfield J.F."/>
        </authorList>
    </citation>
    <scope>NUCLEOTIDE SEQUENCE [LARGE SCALE GENOMIC DNA]</scope>
</reference>
<dbReference type="Gene3D" id="3.30.310.50">
    <property type="entry name" value="Alpha-D-phosphohexomutase, C-terminal domain"/>
    <property type="match status" value="1"/>
</dbReference>
<dbReference type="PATRIC" id="fig|1618671.3.peg.717"/>
<dbReference type="InterPro" id="IPR036900">
    <property type="entry name" value="A-D-PHexomutase_C_sf"/>
</dbReference>
<dbReference type="GO" id="GO:0005975">
    <property type="term" value="P:carbohydrate metabolic process"/>
    <property type="evidence" value="ECO:0007669"/>
    <property type="project" value="InterPro"/>
</dbReference>
<comment type="caution">
    <text evidence="11">The sequence shown here is derived from an EMBL/GenBank/DDBJ whole genome shotgun (WGS) entry which is preliminary data.</text>
</comment>
<dbReference type="GO" id="GO:0046872">
    <property type="term" value="F:metal ion binding"/>
    <property type="evidence" value="ECO:0007669"/>
    <property type="project" value="UniProtKB-KW"/>
</dbReference>
<gene>
    <name evidence="11" type="ORF">UY67_C0021G0012</name>
</gene>
<evidence type="ECO:0000313" key="11">
    <source>
        <dbReference type="EMBL" id="KKW23505.1"/>
    </source>
</evidence>
<evidence type="ECO:0000313" key="12">
    <source>
        <dbReference type="Proteomes" id="UP000034273"/>
    </source>
</evidence>
<dbReference type="PANTHER" id="PTHR43771">
    <property type="entry name" value="PHOSPHOMANNOMUTASE"/>
    <property type="match status" value="1"/>
</dbReference>
<dbReference type="InterPro" id="IPR005844">
    <property type="entry name" value="A-D-PHexomutase_a/b/a-I"/>
</dbReference>
<dbReference type="AlphaFoldDB" id="A0A0G1WY37"/>
<evidence type="ECO:0000256" key="2">
    <source>
        <dbReference type="ARBA" id="ARBA00010231"/>
    </source>
</evidence>
<dbReference type="STRING" id="1618671.UY67_C0021G0012"/>
<dbReference type="Gene3D" id="3.40.120.10">
    <property type="entry name" value="Alpha-D-Glucose-1,6-Bisphosphate, subunit A, domain 3"/>
    <property type="match status" value="3"/>
</dbReference>
<feature type="domain" description="Alpha-D-phosphohexomutase alpha/beta/alpha" evidence="10">
    <location>
        <begin position="283"/>
        <end position="379"/>
    </location>
</feature>
<dbReference type="InterPro" id="IPR005841">
    <property type="entry name" value="Alpha-D-phosphohexomutase_SF"/>
</dbReference>
<dbReference type="Pfam" id="PF02879">
    <property type="entry name" value="PGM_PMM_II"/>
    <property type="match status" value="1"/>
</dbReference>
<keyword evidence="3" id="KW-0597">Phosphoprotein</keyword>
<dbReference type="CDD" id="cd03089">
    <property type="entry name" value="PMM_PGM"/>
    <property type="match status" value="1"/>
</dbReference>
<dbReference type="PRINTS" id="PR00509">
    <property type="entry name" value="PGMPMM"/>
</dbReference>
<organism evidence="11 12">
    <name type="scientific">Candidatus Kaiserbacteria bacterium GW2011_GWA2_52_12</name>
    <dbReference type="NCBI Taxonomy" id="1618671"/>
    <lineage>
        <taxon>Bacteria</taxon>
        <taxon>Candidatus Kaiseribacteriota</taxon>
    </lineage>
</organism>
<proteinExistence type="inferred from homology"/>
<evidence type="ECO:0000259" key="9">
    <source>
        <dbReference type="Pfam" id="PF02879"/>
    </source>
</evidence>
<evidence type="ECO:0000259" key="10">
    <source>
        <dbReference type="Pfam" id="PF02880"/>
    </source>
</evidence>
<feature type="domain" description="Alpha-D-phosphohexomutase alpha/beta/alpha" evidence="8">
    <location>
        <begin position="7"/>
        <end position="140"/>
    </location>
</feature>
<evidence type="ECO:0000259" key="8">
    <source>
        <dbReference type="Pfam" id="PF02878"/>
    </source>
</evidence>
<dbReference type="PANTHER" id="PTHR43771:SF1">
    <property type="entry name" value="PHOSPHOMANNOMUTASE"/>
    <property type="match status" value="1"/>
</dbReference>
<sequence length="465" mass="51918">MHIEPSIFKAYDIRGIYPNEVNADVAYAIGRGHATLLLEKAPRESLRIAVSGDMRLSTEELKQQFIRGMLDSGIDVEDLGMISTPTFYYATAYFGFDGGAQISASHNPKEWNGFKFVGRHAAPISYESGIQKIQAAIESDHLAPLVAEKERGELTTRAAVLDTVLREQLTEMDVGTTKIHPFKIAIDTANGMGGPDLKSFFASLPCTIVWLNDIPDGTFPAHPADPMKEENTTLLRKKIVEEHCDLGIASDGDGDRHFFFDERGEVVPQEILRGLMAQIELHTHVGATVVYDIRPGKITRDMIDDAGGRSVIAPVGHSLIKQKMIDENAVFGGESSGHYFYKLTYGTFEAPFVLIYKFLTFLSTKNKTLSEIIAPYKQYINSGEINTRLESRGVGTKLLERIKEAYKDGMQTSVDGLSVSYPNYWFNVRLSNTEPLIRFIIEARNREIMETKRDKILQLINTPSI</sequence>
<dbReference type="GO" id="GO:0016868">
    <property type="term" value="F:intramolecular phosphotransferase activity"/>
    <property type="evidence" value="ECO:0007669"/>
    <property type="project" value="InterPro"/>
</dbReference>
<dbReference type="InterPro" id="IPR016055">
    <property type="entry name" value="A-D-PHexomutase_a/b/a-I/II/III"/>
</dbReference>
<evidence type="ECO:0000256" key="5">
    <source>
        <dbReference type="ARBA" id="ARBA00022842"/>
    </source>
</evidence>
<name>A0A0G1WY37_9BACT</name>
<dbReference type="SUPFAM" id="SSF55957">
    <property type="entry name" value="Phosphoglucomutase, C-terminal domain"/>
    <property type="match status" value="1"/>
</dbReference>
<dbReference type="Pfam" id="PF02880">
    <property type="entry name" value="PGM_PMM_III"/>
    <property type="match status" value="1"/>
</dbReference>